<comment type="function">
    <text evidence="7">Functions as a peptidoglycan terminase that cleaves nascent peptidoglycan strands endolytically to terminate their elongation.</text>
</comment>
<dbReference type="HAMAP" id="MF_02065">
    <property type="entry name" value="MltG"/>
    <property type="match status" value="1"/>
</dbReference>
<keyword evidence="6 7" id="KW-0961">Cell wall biogenesis/degradation</keyword>
<feature type="site" description="Important for catalytic activity" evidence="7">
    <location>
        <position position="235"/>
    </location>
</feature>
<name>A0ABU9B9K4_9BURK</name>
<keyword evidence="4 7" id="KW-0472">Membrane</keyword>
<keyword evidence="1 7" id="KW-1003">Cell membrane</keyword>
<evidence type="ECO:0000313" key="9">
    <source>
        <dbReference type="Proteomes" id="UP001368500"/>
    </source>
</evidence>
<comment type="subcellular location">
    <subcellularLocation>
        <location evidence="7">Cell inner membrane</location>
        <topology evidence="7">Single-pass membrane protein</topology>
    </subcellularLocation>
</comment>
<dbReference type="Proteomes" id="UP001368500">
    <property type="component" value="Unassembled WGS sequence"/>
</dbReference>
<evidence type="ECO:0000313" key="8">
    <source>
        <dbReference type="EMBL" id="MEK8026296.1"/>
    </source>
</evidence>
<comment type="caution">
    <text evidence="8">The sequence shown here is derived from an EMBL/GenBank/DDBJ whole genome shotgun (WGS) entry which is preliminary data.</text>
</comment>
<keyword evidence="7" id="KW-0997">Cell inner membrane</keyword>
<evidence type="ECO:0000256" key="6">
    <source>
        <dbReference type="ARBA" id="ARBA00023316"/>
    </source>
</evidence>
<organism evidence="8 9">
    <name type="scientific">Pseudaquabacterium rugosum</name>
    <dbReference type="NCBI Taxonomy" id="2984194"/>
    <lineage>
        <taxon>Bacteria</taxon>
        <taxon>Pseudomonadati</taxon>
        <taxon>Pseudomonadota</taxon>
        <taxon>Betaproteobacteria</taxon>
        <taxon>Burkholderiales</taxon>
        <taxon>Sphaerotilaceae</taxon>
        <taxon>Pseudaquabacterium</taxon>
    </lineage>
</organism>
<sequence length="354" mass="38815">MAESRTRRLKPRPPRRAGPGLARLLTRALLLVLVTGLAVAGGVAWWLQRPLPLPAAGAELSIEPGTAPRQIARDWVAAGVDVDERLLYAWFRVSGQARQIRAGSYRLQPGDSVRDLLQRMVAGDSVMQAVRLIDGWTFRRWREELARAPGLRHEAAHLDDAALMAALGLAGRAPEGRFLPDTYLYGPGVSELTVMRRAAQAMQRTLDAAWAQRAPDLPLRSPDEALILASLVEKETGLAADRGRIAGVFINRLRLGMPLQTDPSVIYGLGTAFDGDLRRADLRRDTPWNTYTRRGLPPTPIAMPGRAALQAALHPEATRALYFVARGDGSSVFSDDLAAHNRAVDRYQRRASPP</sequence>
<keyword evidence="3 7" id="KW-1133">Transmembrane helix</keyword>
<dbReference type="CDD" id="cd08010">
    <property type="entry name" value="MltG_like"/>
    <property type="match status" value="1"/>
</dbReference>
<evidence type="ECO:0000256" key="2">
    <source>
        <dbReference type="ARBA" id="ARBA00022692"/>
    </source>
</evidence>
<keyword evidence="9" id="KW-1185">Reference proteome</keyword>
<evidence type="ECO:0000256" key="3">
    <source>
        <dbReference type="ARBA" id="ARBA00022989"/>
    </source>
</evidence>
<protein>
    <recommendedName>
        <fullName evidence="7">Endolytic murein transglycosylase</fullName>
        <ecNumber evidence="7">4.2.2.29</ecNumber>
    </recommendedName>
    <alternativeName>
        <fullName evidence="7">Peptidoglycan lytic transglycosylase</fullName>
    </alternativeName>
    <alternativeName>
        <fullName evidence="7">Peptidoglycan polymerization terminase</fullName>
    </alternativeName>
</protein>
<feature type="transmembrane region" description="Helical" evidence="7">
    <location>
        <begin position="21"/>
        <end position="47"/>
    </location>
</feature>
<evidence type="ECO:0000256" key="4">
    <source>
        <dbReference type="ARBA" id="ARBA00023136"/>
    </source>
</evidence>
<dbReference type="EMBL" id="JBBUTF010000007">
    <property type="protein sequence ID" value="MEK8026296.1"/>
    <property type="molecule type" value="Genomic_DNA"/>
</dbReference>
<proteinExistence type="inferred from homology"/>
<dbReference type="Gene3D" id="3.30.1490.480">
    <property type="entry name" value="Endolytic murein transglycosylase"/>
    <property type="match status" value="1"/>
</dbReference>
<keyword evidence="2 7" id="KW-0812">Transmembrane</keyword>
<evidence type="ECO:0000256" key="5">
    <source>
        <dbReference type="ARBA" id="ARBA00023239"/>
    </source>
</evidence>
<keyword evidence="5 7" id="KW-0456">Lyase</keyword>
<evidence type="ECO:0000256" key="7">
    <source>
        <dbReference type="HAMAP-Rule" id="MF_02065"/>
    </source>
</evidence>
<dbReference type="EC" id="4.2.2.29" evidence="7"/>
<dbReference type="InterPro" id="IPR003770">
    <property type="entry name" value="MLTG-like"/>
</dbReference>
<comment type="catalytic activity">
    <reaction evidence="7">
        <text>a peptidoglycan chain = a peptidoglycan chain with N-acetyl-1,6-anhydromuramyl-[peptide] at the reducing end + a peptidoglycan chain with N-acetylglucosamine at the non-reducing end.</text>
        <dbReference type="EC" id="4.2.2.29"/>
    </reaction>
</comment>
<gene>
    <name evidence="7 8" type="primary">mltG</name>
    <name evidence="8" type="ORF">AACH11_10030</name>
</gene>
<dbReference type="NCBIfam" id="TIGR00247">
    <property type="entry name" value="endolytic transglycosylase MltG"/>
    <property type="match status" value="1"/>
</dbReference>
<accession>A0ABU9B9K4</accession>
<dbReference type="Gene3D" id="3.30.160.60">
    <property type="entry name" value="Classic Zinc Finger"/>
    <property type="match status" value="1"/>
</dbReference>
<reference evidence="8 9" key="1">
    <citation type="submission" date="2024-04" db="EMBL/GenBank/DDBJ databases">
        <title>Novel species of the genus Ideonella isolated from streams.</title>
        <authorList>
            <person name="Lu H."/>
        </authorList>
    </citation>
    <scope>NUCLEOTIDE SEQUENCE [LARGE SCALE GENOMIC DNA]</scope>
    <source>
        <strain evidence="8 9">BYS139W</strain>
    </source>
</reference>
<dbReference type="Pfam" id="PF02618">
    <property type="entry name" value="YceG"/>
    <property type="match status" value="1"/>
</dbReference>
<comment type="similarity">
    <text evidence="7">Belongs to the transglycosylase MltG family.</text>
</comment>
<dbReference type="PANTHER" id="PTHR30518:SF2">
    <property type="entry name" value="ENDOLYTIC MUREIN TRANSGLYCOSYLASE"/>
    <property type="match status" value="1"/>
</dbReference>
<evidence type="ECO:0000256" key="1">
    <source>
        <dbReference type="ARBA" id="ARBA00022475"/>
    </source>
</evidence>
<dbReference type="PANTHER" id="PTHR30518">
    <property type="entry name" value="ENDOLYTIC MUREIN TRANSGLYCOSYLASE"/>
    <property type="match status" value="1"/>
</dbReference>